<name>A0A939TB00_9ACTN</name>
<dbReference type="Gene3D" id="1.10.10.10">
    <property type="entry name" value="Winged helix-like DNA-binding domain superfamily/Winged helix DNA-binding domain"/>
    <property type="match status" value="2"/>
</dbReference>
<evidence type="ECO:0000256" key="4">
    <source>
        <dbReference type="ARBA" id="ARBA00023163"/>
    </source>
</evidence>
<dbReference type="AlphaFoldDB" id="A0A939TB00"/>
<dbReference type="InterPro" id="IPR036388">
    <property type="entry name" value="WH-like_DNA-bd_sf"/>
</dbReference>
<dbReference type="PRINTS" id="PR00364">
    <property type="entry name" value="DISEASERSIST"/>
</dbReference>
<dbReference type="RefSeq" id="WP_208257498.1">
    <property type="nucleotide sequence ID" value="NZ_JAGEOJ010000008.1"/>
</dbReference>
<dbReference type="InterPro" id="IPR005158">
    <property type="entry name" value="BTAD"/>
</dbReference>
<evidence type="ECO:0000256" key="5">
    <source>
        <dbReference type="PROSITE-ProRule" id="PRU00339"/>
    </source>
</evidence>
<protein>
    <submittedName>
        <fullName evidence="10">Tetratricopeptide repeat protein</fullName>
    </submittedName>
</protein>
<evidence type="ECO:0000259" key="9">
    <source>
        <dbReference type="PROSITE" id="PS51755"/>
    </source>
</evidence>
<keyword evidence="4" id="KW-0804">Transcription</keyword>
<keyword evidence="5" id="KW-0802">TPR repeat</keyword>
<dbReference type="InterPro" id="IPR019734">
    <property type="entry name" value="TPR_rpt"/>
</dbReference>
<feature type="coiled-coil region" evidence="7">
    <location>
        <begin position="805"/>
        <end position="832"/>
    </location>
</feature>
<dbReference type="PANTHER" id="PTHR35807">
    <property type="entry name" value="TRANSCRIPTIONAL REGULATOR REDD-RELATED"/>
    <property type="match status" value="1"/>
</dbReference>
<dbReference type="Pfam" id="PF13424">
    <property type="entry name" value="TPR_12"/>
    <property type="match status" value="2"/>
</dbReference>
<feature type="repeat" description="TPR" evidence="5">
    <location>
        <begin position="796"/>
        <end position="829"/>
    </location>
</feature>
<accession>A0A939TB00</accession>
<dbReference type="InterPro" id="IPR011990">
    <property type="entry name" value="TPR-like_helical_dom_sf"/>
</dbReference>
<dbReference type="SUPFAM" id="SSF48452">
    <property type="entry name" value="TPR-like"/>
    <property type="match status" value="3"/>
</dbReference>
<dbReference type="PROSITE" id="PS50005">
    <property type="entry name" value="TPR"/>
    <property type="match status" value="3"/>
</dbReference>
<dbReference type="InterPro" id="IPR001867">
    <property type="entry name" value="OmpR/PhoB-type_DNA-bd"/>
</dbReference>
<dbReference type="Pfam" id="PF00486">
    <property type="entry name" value="Trans_reg_C"/>
    <property type="match status" value="1"/>
</dbReference>
<keyword evidence="3 6" id="KW-0238">DNA-binding</keyword>
<dbReference type="SMART" id="SM00028">
    <property type="entry name" value="TPR"/>
    <property type="match status" value="6"/>
</dbReference>
<reference evidence="10" key="1">
    <citation type="submission" date="2021-03" db="EMBL/GenBank/DDBJ databases">
        <authorList>
            <person name="Kanchanasin P."/>
            <person name="Saeng-In P."/>
            <person name="Phongsopitanun W."/>
            <person name="Yuki M."/>
            <person name="Kudo T."/>
            <person name="Ohkuma M."/>
            <person name="Tanasupawat S."/>
        </authorList>
    </citation>
    <scope>NUCLEOTIDE SEQUENCE</scope>
    <source>
        <strain evidence="10">GKU 128</strain>
    </source>
</reference>
<dbReference type="PANTHER" id="PTHR35807:SF1">
    <property type="entry name" value="TRANSCRIPTIONAL REGULATOR REDD"/>
    <property type="match status" value="1"/>
</dbReference>
<dbReference type="GO" id="GO:0043531">
    <property type="term" value="F:ADP binding"/>
    <property type="evidence" value="ECO:0007669"/>
    <property type="project" value="InterPro"/>
</dbReference>
<dbReference type="InterPro" id="IPR051677">
    <property type="entry name" value="AfsR-DnrI-RedD_regulator"/>
</dbReference>
<keyword evidence="11" id="KW-1185">Reference proteome</keyword>
<keyword evidence="7" id="KW-0175">Coiled coil</keyword>
<dbReference type="Gene3D" id="3.40.50.300">
    <property type="entry name" value="P-loop containing nucleotide triphosphate hydrolases"/>
    <property type="match status" value="1"/>
</dbReference>
<dbReference type="SMART" id="SM00862">
    <property type="entry name" value="Trans_reg_C"/>
    <property type="match status" value="1"/>
</dbReference>
<dbReference type="SMART" id="SM01043">
    <property type="entry name" value="BTAD"/>
    <property type="match status" value="1"/>
</dbReference>
<feature type="domain" description="OmpR/PhoB-type" evidence="9">
    <location>
        <begin position="1"/>
        <end position="85"/>
    </location>
</feature>
<evidence type="ECO:0000313" key="11">
    <source>
        <dbReference type="Proteomes" id="UP000669179"/>
    </source>
</evidence>
<sequence>MEVTAGERPVPGATPRHRAVLAYLLLNARTVLSADRLIDAVWGQTPPDTARAQIHAAVTAIRRVLRAAGAEGVLETRAAGYVAQPAPGQLDLDEFNALVTAAQAQGEGDPEAAAAQIRTALGLWRGEAFAGVNADYVATARARLEERRLTAIERLADIELTLGRHEALIDELGGPAAANPLRERLCGQLMLALHRAGRQADALTAGRSLRTALADQQGLDPGRAFVALEQAILRDDAGVATPRREAPVAEQAASIDFPEPRRERRGGSGRCFLPYDTPDLAGRTVELDRLVRSSADGVRVATVDGMAGIGKTALAVRAARRLADRYPDGQLFVDLHAHTAGHAPVEAEAALEHLLRQLGIPAERIPPSLTGRAELWRAELADRRVLAVLDNATDAEHVRPLLPGFTDSLVLVTSRRRLTGLDGVQTLSVDLLPARDAVELFTRIVGDRAHAEPIAVLDVLHLCGFLPLAVRIAAARLHHRPQWTVAYLADRLRDQRRRLAELSTADRSIASAFTLTYEQLPPDQQRMFRLLGLHPGHDIEPHVAAALADLPVHEAEELLENLLDAHAVLQREPGRYALHDLLREHSRSIAATEETDAAREAATARLLDHYVVTARAAVDLLFPHGRPQRRHIPELTAPAVPFHGPDDAAAWLDAERANLVAPLTDLAHRARPDHAGHLAAILRPYLDGHAHLSDAITVHTQALQAGRRVGDRDGEAGALIDLGWAYVRQCRYEQAYALSSEALKVCEEVGDRYGESRAYNTMGRVRARQREHDQAYRHLRKALEICREIGNRVGEAHVLDALGMVHEQQGRYDQARDDLQQALDLHRELGNRAGEALVLNGLGIVSRGQERYEQARDFHRQAQELYRELGSRSFEASALNGLGEAAHAAKDLSRAADEFEAALAMAEESGNRHEQARALAGLAGVDRALGRTRDARDHAERALDVYTELDLPEADDLRALLAELDAM</sequence>
<evidence type="ECO:0000256" key="6">
    <source>
        <dbReference type="PROSITE-ProRule" id="PRU01091"/>
    </source>
</evidence>
<dbReference type="EMBL" id="JAGEOJ010000008">
    <property type="protein sequence ID" value="MBO2449620.1"/>
    <property type="molecule type" value="Genomic_DNA"/>
</dbReference>
<dbReference type="GO" id="GO:0006355">
    <property type="term" value="P:regulation of DNA-templated transcription"/>
    <property type="evidence" value="ECO:0007669"/>
    <property type="project" value="InterPro"/>
</dbReference>
<dbReference type="CDD" id="cd15831">
    <property type="entry name" value="BTAD"/>
    <property type="match status" value="1"/>
</dbReference>
<comment type="caution">
    <text evidence="10">The sequence shown here is derived from an EMBL/GenBank/DDBJ whole genome shotgun (WGS) entry which is preliminary data.</text>
</comment>
<dbReference type="SUPFAM" id="SSF52540">
    <property type="entry name" value="P-loop containing nucleoside triphosphate hydrolases"/>
    <property type="match status" value="1"/>
</dbReference>
<comment type="similarity">
    <text evidence="1">Belongs to the AfsR/DnrI/RedD regulatory family.</text>
</comment>
<proteinExistence type="inferred from homology"/>
<dbReference type="InterPro" id="IPR016032">
    <property type="entry name" value="Sig_transdc_resp-reg_C-effctor"/>
</dbReference>
<evidence type="ECO:0000256" key="3">
    <source>
        <dbReference type="ARBA" id="ARBA00023125"/>
    </source>
</evidence>
<evidence type="ECO:0000256" key="2">
    <source>
        <dbReference type="ARBA" id="ARBA00023015"/>
    </source>
</evidence>
<keyword evidence="2" id="KW-0805">Transcription regulation</keyword>
<evidence type="ECO:0000313" key="10">
    <source>
        <dbReference type="EMBL" id="MBO2449620.1"/>
    </source>
</evidence>
<dbReference type="SUPFAM" id="SSF46894">
    <property type="entry name" value="C-terminal effector domain of the bipartite response regulators"/>
    <property type="match status" value="1"/>
</dbReference>
<dbReference type="Proteomes" id="UP000669179">
    <property type="component" value="Unassembled WGS sequence"/>
</dbReference>
<evidence type="ECO:0000256" key="7">
    <source>
        <dbReference type="SAM" id="Coils"/>
    </source>
</evidence>
<dbReference type="PROSITE" id="PS51755">
    <property type="entry name" value="OMPR_PHOB"/>
    <property type="match status" value="1"/>
</dbReference>
<feature type="region of interest" description="Disordered" evidence="8">
    <location>
        <begin position="242"/>
        <end position="270"/>
    </location>
</feature>
<gene>
    <name evidence="10" type="ORF">J4573_21140</name>
</gene>
<evidence type="ECO:0000256" key="8">
    <source>
        <dbReference type="SAM" id="MobiDB-lite"/>
    </source>
</evidence>
<organism evidence="10 11">
    <name type="scientific">Actinomadura barringtoniae</name>
    <dbReference type="NCBI Taxonomy" id="1427535"/>
    <lineage>
        <taxon>Bacteria</taxon>
        <taxon>Bacillati</taxon>
        <taxon>Actinomycetota</taxon>
        <taxon>Actinomycetes</taxon>
        <taxon>Streptosporangiales</taxon>
        <taxon>Thermomonosporaceae</taxon>
        <taxon>Actinomadura</taxon>
    </lineage>
</organism>
<dbReference type="CDD" id="cd00383">
    <property type="entry name" value="trans_reg_C"/>
    <property type="match status" value="1"/>
</dbReference>
<dbReference type="GO" id="GO:0003677">
    <property type="term" value="F:DNA binding"/>
    <property type="evidence" value="ECO:0007669"/>
    <property type="project" value="UniProtKB-UniRule"/>
</dbReference>
<dbReference type="InterPro" id="IPR027417">
    <property type="entry name" value="P-loop_NTPase"/>
</dbReference>
<dbReference type="Pfam" id="PF03704">
    <property type="entry name" value="BTAD"/>
    <property type="match status" value="1"/>
</dbReference>
<feature type="DNA-binding region" description="OmpR/PhoB-type" evidence="6">
    <location>
        <begin position="1"/>
        <end position="85"/>
    </location>
</feature>
<dbReference type="Gene3D" id="1.25.40.10">
    <property type="entry name" value="Tetratricopeptide repeat domain"/>
    <property type="match status" value="2"/>
</dbReference>
<feature type="repeat" description="TPR" evidence="5">
    <location>
        <begin position="876"/>
        <end position="909"/>
    </location>
</feature>
<feature type="repeat" description="TPR" evidence="5">
    <location>
        <begin position="756"/>
        <end position="789"/>
    </location>
</feature>
<dbReference type="GO" id="GO:0000160">
    <property type="term" value="P:phosphorelay signal transduction system"/>
    <property type="evidence" value="ECO:0007669"/>
    <property type="project" value="InterPro"/>
</dbReference>
<evidence type="ECO:0000256" key="1">
    <source>
        <dbReference type="ARBA" id="ARBA00005820"/>
    </source>
</evidence>